<dbReference type="GeneID" id="64860391"/>
<sequence>MEVSELTSGLILPPVLQSNRMNQPLSSPRNSQPPSSPVHSAKKHSDANEKRSHKKLVERIKVPEQFQHEVVIDDHGNRWIPVQLIDKTKNRFWSHYLAYRNTVHDVKCKHCRIVIHRLNPITRRPLNLEMINHLMEIHGINKNDDFYQFGNNETGMPQIEQLQNFNKETTTSPSRVDVTDAAADKNTQKCKTSDIVTEDGIENAVNGVKVVADSRMNKKVSKRKRDKHFQMTQILAVIIAAENLPLQFLEDNAVKLLLGKSSNENIPSMFDIMDSVRSISEQIDSLVQRTATRNTLDTQLIVDKFQLSKSKEPIDDQLLVMIKRQLNEVTKMNFFSLTFNVWANSTSILTLQFYDSLSHTIKSLPLAIDRGDPLSKEMGIVTCRSQLLKTIQRIPSLSKSIVSITLPHERLLALSNSDNYDFLQNANTNNKVSPFHDCFVTFLQDIILPLFGNKLPIDNNNNHDNNNNNTNITSNNIFSDNDRENQILDNVIDISSTDPSSNTIFDKINKFYDAIRSNSWELSRFKEIASERLGNTNANAMVYFDRQRYSTASLALETFLEMESYITSVQANLTGIKKFEKSDFLVMAKLYEFLNSFNKIILYYVSGPPTGGLYTLLSMFAIERHLVTLIRQIRLDPILNSIKKVLERVKRNKGLLIQDDMILVSMFMCPIAVFEREILEYTFDSTSLSDIVKIVSKAILARLSPFIDLQEIDSSTIFNEMSQNDGGDTIACDDENDDTMDSMDGQSSNEPRNKQGQAIHLDLPKIISDLLLLSIQEDLYKYLTTVNAIIPKSYLAFCEGTGYVTKNGLVWNHQQSSSIPDEEEGISFGNKDEPINLMEQLIEIKMPVCDAFWQQYLDREDNIITKLLMRIITTQAASSIRQDYSFLKDFKSQLGEEYFEDVIKIKLFNEQFYVGKVDFDIDTLPSACEYN</sequence>
<accession>A0A8H2VK61</accession>
<reference evidence="2 3" key="1">
    <citation type="submission" date="2020-05" db="EMBL/GenBank/DDBJ databases">
        <authorList>
            <person name="Casaregola S."/>
            <person name="Devillers H."/>
            <person name="Grondin C."/>
        </authorList>
    </citation>
    <scope>NUCLEOTIDE SEQUENCE [LARGE SCALE GENOMIC DNA]</scope>
    <source>
        <strain evidence="2 3">CLIB 1767</strain>
    </source>
</reference>
<evidence type="ECO:0000256" key="1">
    <source>
        <dbReference type="SAM" id="MobiDB-lite"/>
    </source>
</evidence>
<gene>
    <name evidence="2" type="ORF">KABA2_14S00506</name>
</gene>
<protein>
    <recommendedName>
        <fullName evidence="4">BED-type domain-containing protein</fullName>
    </recommendedName>
</protein>
<keyword evidence="3" id="KW-1185">Reference proteome</keyword>
<feature type="region of interest" description="Disordered" evidence="1">
    <location>
        <begin position="719"/>
        <end position="755"/>
    </location>
</feature>
<name>A0A8H2VK61_9SACH</name>
<evidence type="ECO:0008006" key="4">
    <source>
        <dbReference type="Google" id="ProtNLM"/>
    </source>
</evidence>
<feature type="compositionally biased region" description="Basic and acidic residues" evidence="1">
    <location>
        <begin position="43"/>
        <end position="58"/>
    </location>
</feature>
<dbReference type="Proteomes" id="UP000644660">
    <property type="component" value="Unassembled WGS sequence"/>
</dbReference>
<dbReference type="AlphaFoldDB" id="A0A8H2VK61"/>
<evidence type="ECO:0000313" key="3">
    <source>
        <dbReference type="Proteomes" id="UP000644660"/>
    </source>
</evidence>
<feature type="compositionally biased region" description="Polar residues" evidence="1">
    <location>
        <begin position="745"/>
        <end position="755"/>
    </location>
</feature>
<dbReference type="EMBL" id="CAEFZW010000014">
    <property type="protein sequence ID" value="CAB4257276.1"/>
    <property type="molecule type" value="Genomic_DNA"/>
</dbReference>
<feature type="compositionally biased region" description="Low complexity" evidence="1">
    <location>
        <begin position="22"/>
        <end position="33"/>
    </location>
</feature>
<proteinExistence type="predicted"/>
<evidence type="ECO:0000313" key="2">
    <source>
        <dbReference type="EMBL" id="CAB4257276.1"/>
    </source>
</evidence>
<feature type="region of interest" description="Disordered" evidence="1">
    <location>
        <begin position="17"/>
        <end position="58"/>
    </location>
</feature>
<comment type="caution">
    <text evidence="2">The sequence shown here is derived from an EMBL/GenBank/DDBJ whole genome shotgun (WGS) entry which is preliminary data.</text>
</comment>
<dbReference type="RefSeq" id="XP_041409120.1">
    <property type="nucleotide sequence ID" value="XM_041553186.1"/>
</dbReference>
<organism evidence="2 3">
    <name type="scientific">Maudiozyma barnettii</name>
    <dbReference type="NCBI Taxonomy" id="61262"/>
    <lineage>
        <taxon>Eukaryota</taxon>
        <taxon>Fungi</taxon>
        <taxon>Dikarya</taxon>
        <taxon>Ascomycota</taxon>
        <taxon>Saccharomycotina</taxon>
        <taxon>Saccharomycetes</taxon>
        <taxon>Saccharomycetales</taxon>
        <taxon>Saccharomycetaceae</taxon>
        <taxon>Maudiozyma</taxon>
    </lineage>
</organism>
<feature type="compositionally biased region" description="Acidic residues" evidence="1">
    <location>
        <begin position="731"/>
        <end position="741"/>
    </location>
</feature>
<dbReference type="OrthoDB" id="4068423at2759"/>